<keyword evidence="1" id="KW-0805">Transcription regulation</keyword>
<dbReference type="InterPro" id="IPR000595">
    <property type="entry name" value="cNMP-bd_dom"/>
</dbReference>
<dbReference type="RefSeq" id="WP_080748965.1">
    <property type="nucleotide sequence ID" value="NZ_JRAA01000001.1"/>
</dbReference>
<dbReference type="CDD" id="cd00038">
    <property type="entry name" value="CAP_ED"/>
    <property type="match status" value="1"/>
</dbReference>
<protein>
    <submittedName>
        <fullName evidence="6">cAMP-binding protein</fullName>
    </submittedName>
</protein>
<sequence length="244" mass="28084">MNQSIDDRMNPNPGRAKNKGCESCKTIKFCMNSWLDKNAVDAMERIMKRKVFSAGRKIYRRGNPSQSFYVVQSGTVKVERILGDGRHYVHGFYHSGDVFGIESFCHQSYCNDATALDDTQICAIERSQFELLSATNPQVQKMISQLISSELRLIEKRLIDRHLDVEKQLLIFLHDLTKRCCESFSEDRRFSLPMSQYDIASYLGVRHESVCRALKKMQRQGVTQKKSKNIEIINIDNALSPLHL</sequence>
<feature type="domain" description="HTH crp-type" evidence="5">
    <location>
        <begin position="163"/>
        <end position="236"/>
    </location>
</feature>
<gene>
    <name evidence="6" type="ORF">JV46_19460</name>
</gene>
<dbReference type="PANTHER" id="PTHR24567">
    <property type="entry name" value="CRP FAMILY TRANSCRIPTIONAL REGULATORY PROTEIN"/>
    <property type="match status" value="1"/>
</dbReference>
<dbReference type="InterPro" id="IPR018490">
    <property type="entry name" value="cNMP-bd_dom_sf"/>
</dbReference>
<dbReference type="EMBL" id="JRAA01000001">
    <property type="protein sequence ID" value="KHF25794.1"/>
    <property type="molecule type" value="Genomic_DNA"/>
</dbReference>
<dbReference type="Pfam" id="PF00027">
    <property type="entry name" value="cNMP_binding"/>
    <property type="match status" value="1"/>
</dbReference>
<evidence type="ECO:0000256" key="1">
    <source>
        <dbReference type="ARBA" id="ARBA00023015"/>
    </source>
</evidence>
<dbReference type="PANTHER" id="PTHR24567:SF75">
    <property type="entry name" value="FUMARATE AND NITRATE REDUCTION REGULATORY PROTEIN"/>
    <property type="match status" value="1"/>
</dbReference>
<dbReference type="PROSITE" id="PS51063">
    <property type="entry name" value="HTH_CRP_2"/>
    <property type="match status" value="1"/>
</dbReference>
<dbReference type="PRINTS" id="PR00034">
    <property type="entry name" value="HTHCRP"/>
</dbReference>
<dbReference type="SMART" id="SM00419">
    <property type="entry name" value="HTH_CRP"/>
    <property type="match status" value="1"/>
</dbReference>
<keyword evidence="3" id="KW-0804">Transcription</keyword>
<dbReference type="eggNOG" id="COG0664">
    <property type="taxonomic scope" value="Bacteria"/>
</dbReference>
<name>A0A0B0HD03_SOVGS</name>
<evidence type="ECO:0000256" key="2">
    <source>
        <dbReference type="ARBA" id="ARBA00023125"/>
    </source>
</evidence>
<dbReference type="InterPro" id="IPR014710">
    <property type="entry name" value="RmlC-like_jellyroll"/>
</dbReference>
<dbReference type="Pfam" id="PF13545">
    <property type="entry name" value="HTH_Crp_2"/>
    <property type="match status" value="1"/>
</dbReference>
<dbReference type="Gene3D" id="2.60.120.10">
    <property type="entry name" value="Jelly Rolls"/>
    <property type="match status" value="1"/>
</dbReference>
<accession>A0A0B0HD03</accession>
<dbReference type="OrthoDB" id="9777588at2"/>
<dbReference type="GO" id="GO:0003700">
    <property type="term" value="F:DNA-binding transcription factor activity"/>
    <property type="evidence" value="ECO:0007669"/>
    <property type="project" value="TreeGrafter"/>
</dbReference>
<dbReference type="SMART" id="SM00100">
    <property type="entry name" value="cNMP"/>
    <property type="match status" value="1"/>
</dbReference>
<keyword evidence="7" id="KW-1185">Reference proteome</keyword>
<evidence type="ECO:0000259" key="4">
    <source>
        <dbReference type="PROSITE" id="PS50042"/>
    </source>
</evidence>
<reference evidence="6 7" key="1">
    <citation type="journal article" date="2014" name="BMC Genomics">
        <title>The genome of the intracellular bacterium of the coastal bivalve, Solemya velum: a blueprint for thriving in and out of symbiosis.</title>
        <authorList>
            <person name="Dmytrenko O."/>
            <person name="Russell S.L."/>
            <person name="Loo W.T."/>
            <person name="Fontanez K.M."/>
            <person name="Liao L."/>
            <person name="Roeselers G."/>
            <person name="Sharma R."/>
            <person name="Stewart F.J."/>
            <person name="Newton I.L."/>
            <person name="Woyke T."/>
            <person name="Wu D."/>
            <person name="Lang J.M."/>
            <person name="Eisen J.A."/>
            <person name="Cavanaugh C.M."/>
        </authorList>
    </citation>
    <scope>NUCLEOTIDE SEQUENCE [LARGE SCALE GENOMIC DNA]</scope>
    <source>
        <strain evidence="6 7">WH</strain>
    </source>
</reference>
<dbReference type="InterPro" id="IPR036390">
    <property type="entry name" value="WH_DNA-bd_sf"/>
</dbReference>
<organism evidence="6 7">
    <name type="scientific">Solemya velum gill symbiont</name>
    <dbReference type="NCBI Taxonomy" id="2340"/>
    <lineage>
        <taxon>Bacteria</taxon>
        <taxon>Pseudomonadati</taxon>
        <taxon>Pseudomonadota</taxon>
        <taxon>Gammaproteobacteria</taxon>
        <taxon>sulfur-oxidizing symbionts</taxon>
    </lineage>
</organism>
<dbReference type="PROSITE" id="PS50042">
    <property type="entry name" value="CNMP_BINDING_3"/>
    <property type="match status" value="1"/>
</dbReference>
<evidence type="ECO:0000259" key="5">
    <source>
        <dbReference type="PROSITE" id="PS51063"/>
    </source>
</evidence>
<keyword evidence="2" id="KW-0238">DNA-binding</keyword>
<feature type="domain" description="Cyclic nucleotide-binding" evidence="4">
    <location>
        <begin position="31"/>
        <end position="100"/>
    </location>
</feature>
<evidence type="ECO:0000313" key="7">
    <source>
        <dbReference type="Proteomes" id="UP000030856"/>
    </source>
</evidence>
<dbReference type="AlphaFoldDB" id="A0A0B0HD03"/>
<dbReference type="STRING" id="2340.JV46_19460"/>
<dbReference type="Gene3D" id="1.10.10.10">
    <property type="entry name" value="Winged helix-like DNA-binding domain superfamily/Winged helix DNA-binding domain"/>
    <property type="match status" value="1"/>
</dbReference>
<dbReference type="SUPFAM" id="SSF46785">
    <property type="entry name" value="Winged helix' DNA-binding domain"/>
    <property type="match status" value="1"/>
</dbReference>
<evidence type="ECO:0000256" key="3">
    <source>
        <dbReference type="ARBA" id="ARBA00023163"/>
    </source>
</evidence>
<dbReference type="GO" id="GO:0003677">
    <property type="term" value="F:DNA binding"/>
    <property type="evidence" value="ECO:0007669"/>
    <property type="project" value="UniProtKB-KW"/>
</dbReference>
<dbReference type="Proteomes" id="UP000030856">
    <property type="component" value="Unassembled WGS sequence"/>
</dbReference>
<comment type="caution">
    <text evidence="6">The sequence shown here is derived from an EMBL/GenBank/DDBJ whole genome shotgun (WGS) entry which is preliminary data.</text>
</comment>
<dbReference type="SUPFAM" id="SSF51206">
    <property type="entry name" value="cAMP-binding domain-like"/>
    <property type="match status" value="1"/>
</dbReference>
<dbReference type="GO" id="GO:0005829">
    <property type="term" value="C:cytosol"/>
    <property type="evidence" value="ECO:0007669"/>
    <property type="project" value="TreeGrafter"/>
</dbReference>
<proteinExistence type="predicted"/>
<dbReference type="InterPro" id="IPR050397">
    <property type="entry name" value="Env_Response_Regulators"/>
</dbReference>
<dbReference type="InterPro" id="IPR036388">
    <property type="entry name" value="WH-like_DNA-bd_sf"/>
</dbReference>
<dbReference type="InterPro" id="IPR012318">
    <property type="entry name" value="HTH_CRP"/>
</dbReference>
<evidence type="ECO:0000313" key="6">
    <source>
        <dbReference type="EMBL" id="KHF25794.1"/>
    </source>
</evidence>